<feature type="region of interest" description="Disordered" evidence="1">
    <location>
        <begin position="685"/>
        <end position="711"/>
    </location>
</feature>
<feature type="compositionally biased region" description="Low complexity" evidence="1">
    <location>
        <begin position="558"/>
        <end position="569"/>
    </location>
</feature>
<dbReference type="Proteomes" id="UP001589834">
    <property type="component" value="Unassembled WGS sequence"/>
</dbReference>
<dbReference type="Gene3D" id="3.10.350.10">
    <property type="entry name" value="LysM domain"/>
    <property type="match status" value="1"/>
</dbReference>
<feature type="region of interest" description="Disordered" evidence="1">
    <location>
        <begin position="166"/>
        <end position="207"/>
    </location>
</feature>
<name>A0ABV6PNC5_9BURK</name>
<dbReference type="EMBL" id="JBHLTN010000003">
    <property type="protein sequence ID" value="MFC0591326.1"/>
    <property type="molecule type" value="Genomic_DNA"/>
</dbReference>
<dbReference type="InterPro" id="IPR038440">
    <property type="entry name" value="FimV_C_sf"/>
</dbReference>
<dbReference type="InterPro" id="IPR036779">
    <property type="entry name" value="LysM_dom_sf"/>
</dbReference>
<dbReference type="Pfam" id="PF25800">
    <property type="entry name" value="FimV_N"/>
    <property type="match status" value="1"/>
</dbReference>
<dbReference type="NCBIfam" id="TIGR03505">
    <property type="entry name" value="FimV_core"/>
    <property type="match status" value="1"/>
</dbReference>
<evidence type="ECO:0000259" key="2">
    <source>
        <dbReference type="PROSITE" id="PS51782"/>
    </source>
</evidence>
<feature type="region of interest" description="Disordered" evidence="1">
    <location>
        <begin position="538"/>
        <end position="570"/>
    </location>
</feature>
<keyword evidence="4" id="KW-1185">Reference proteome</keyword>
<dbReference type="InterPro" id="IPR020011">
    <property type="entry name" value="FimV_C"/>
</dbReference>
<sequence>MHKTIVQSHEGLPELAATARQPLIRKAALASAVALALLGASLDAQALALGAVSVRSALGEPLRADVEIPQISSEEASTLQASVGTPQAFRAAGVEYSPALAGARVTLQRRANGQAYLRIIGSRPINEPYVGVLIEASWANGRVVRDYTLLLDPPDREALPAVVATQPQAPAPARPAVAEQTTPRPSATPAPRAAPRPERTATTAGGEQITIQRGDTLSRIAGAHAIDGVSLDQMMVALLQANPDAFIRGNVNLIKAGAVLQMPSAEQARATPRQAARRAVVAQSKDFQAYRHAVAKAAPAQPNEASGGQTASGSVQAQVSDRKAPAPTPDQLKISKGGAPGGAETTAALSRQAQEQADREAELKRNISALKDLTSTASAPATSAPAPTPAAAAASSEAPGVNVPLAAGATAAATAASAATAAAASTTSTETSAVAPAPDASAAATAETAAAAASTPADVASATVAAATAPAPAPAVAAPAPAPAAEPSFLDGLTDNPLLPMAGAGLIALLAGLGIYRARQRKQKDAARDSEFIESRLQPDSFFGGSGGQQVDTKERASGGSSSMAYSPSQLDAAGDVDPVAEADVYLAYGRDMQAEEILKEALLTHPGRISVHRKLAEIYAKRRDARALEALATEAHTLTQGDGPDWQAIASLGAELDPNNPLYKPGGMPVPKVAPASARRQFGADTEPQTAQVILGKDKDEATSTGRPPLDLNLDLGESVRQAAPKHSTPAGLGAAAVTAATGAAIGAVAAAADSVPTSARQALDTPAPVKADSEFVDLDLGMDFAPPSELAATSAPAPALAAAPLAASPKSNSGMIEFDMDALSVDPDSRSGDIKTEQPDDADDNPLSTKLSLAQEFRAIGDIDGARTLASEVVAEATGALKVRAERFLTEL</sequence>
<proteinExistence type="predicted"/>
<dbReference type="RefSeq" id="WP_377479198.1">
    <property type="nucleotide sequence ID" value="NZ_JBHLTN010000003.1"/>
</dbReference>
<organism evidence="3 4">
    <name type="scientific">Ottowia pentelensis</name>
    <dbReference type="NCBI Taxonomy" id="511108"/>
    <lineage>
        <taxon>Bacteria</taxon>
        <taxon>Pseudomonadati</taxon>
        <taxon>Pseudomonadota</taxon>
        <taxon>Betaproteobacteria</taxon>
        <taxon>Burkholderiales</taxon>
        <taxon>Comamonadaceae</taxon>
        <taxon>Ottowia</taxon>
    </lineage>
</organism>
<accession>A0ABV6PNC5</accession>
<feature type="compositionally biased region" description="Basic and acidic residues" evidence="1">
    <location>
        <begin position="829"/>
        <end position="840"/>
    </location>
</feature>
<dbReference type="SUPFAM" id="SSF48452">
    <property type="entry name" value="TPR-like"/>
    <property type="match status" value="1"/>
</dbReference>
<comment type="caution">
    <text evidence="3">The sequence shown here is derived from an EMBL/GenBank/DDBJ whole genome shotgun (WGS) entry which is preliminary data.</text>
</comment>
<protein>
    <submittedName>
        <fullName evidence="3">FimV/HubP family polar landmark protein</fullName>
    </submittedName>
</protein>
<feature type="compositionally biased region" description="Polar residues" evidence="1">
    <location>
        <begin position="303"/>
        <end position="319"/>
    </location>
</feature>
<dbReference type="PROSITE" id="PS51782">
    <property type="entry name" value="LYSM"/>
    <property type="match status" value="1"/>
</dbReference>
<dbReference type="InterPro" id="IPR018392">
    <property type="entry name" value="LysM"/>
</dbReference>
<dbReference type="InterPro" id="IPR011990">
    <property type="entry name" value="TPR-like_helical_dom_sf"/>
</dbReference>
<feature type="region of interest" description="Disordered" evidence="1">
    <location>
        <begin position="293"/>
        <end position="361"/>
    </location>
</feature>
<feature type="domain" description="LysM" evidence="2">
    <location>
        <begin position="207"/>
        <end position="262"/>
    </location>
</feature>
<gene>
    <name evidence="3" type="ORF">ACFFGG_02035</name>
</gene>
<evidence type="ECO:0000313" key="4">
    <source>
        <dbReference type="Proteomes" id="UP001589834"/>
    </source>
</evidence>
<evidence type="ECO:0000256" key="1">
    <source>
        <dbReference type="SAM" id="MobiDB-lite"/>
    </source>
</evidence>
<dbReference type="Gene3D" id="1.20.58.2200">
    <property type="match status" value="1"/>
</dbReference>
<dbReference type="InterPro" id="IPR020012">
    <property type="entry name" value="LysM_FimV"/>
</dbReference>
<dbReference type="CDD" id="cd00118">
    <property type="entry name" value="LysM"/>
    <property type="match status" value="1"/>
</dbReference>
<dbReference type="InterPro" id="IPR057840">
    <property type="entry name" value="FimV_N"/>
</dbReference>
<dbReference type="NCBIfam" id="TIGR03504">
    <property type="entry name" value="FimV_Cterm"/>
    <property type="match status" value="1"/>
</dbReference>
<reference evidence="3 4" key="1">
    <citation type="submission" date="2024-09" db="EMBL/GenBank/DDBJ databases">
        <authorList>
            <person name="Sun Q."/>
            <person name="Mori K."/>
        </authorList>
    </citation>
    <scope>NUCLEOTIDE SEQUENCE [LARGE SCALE GENOMIC DNA]</scope>
    <source>
        <strain evidence="3 4">NCAIM B.02336</strain>
    </source>
</reference>
<feature type="region of interest" description="Disordered" evidence="1">
    <location>
        <begin position="828"/>
        <end position="849"/>
    </location>
</feature>
<evidence type="ECO:0000313" key="3">
    <source>
        <dbReference type="EMBL" id="MFC0591326.1"/>
    </source>
</evidence>
<feature type="compositionally biased region" description="Low complexity" evidence="1">
    <location>
        <begin position="174"/>
        <end position="185"/>
    </location>
</feature>